<reference evidence="3" key="1">
    <citation type="submission" date="2017-11" db="EMBL/GenBank/DDBJ databases">
        <authorList>
            <person name="Zhu W."/>
        </authorList>
    </citation>
    <scope>NUCLEOTIDE SEQUENCE [LARGE SCALE GENOMIC DNA]</scope>
    <source>
        <strain evidence="3">CAU 1183</strain>
    </source>
</reference>
<sequence>MKVSIAHEYHHSVWTEEYFDPEEPVTVLDNLIFEGKAVMFEKLVYPDYSYIPINRSHILTFWEMIEDDLYKADLERSLEIITGAGNLPYLYGYSEGYKMVESYLNKHPNLTPEEWLGISEDVIFEEGDYLSNY</sequence>
<evidence type="ECO:0000313" key="3">
    <source>
        <dbReference type="Proteomes" id="UP000257143"/>
    </source>
</evidence>
<dbReference type="EMBL" id="PIOC01000017">
    <property type="protein sequence ID" value="RDW18210.1"/>
    <property type="molecule type" value="Genomic_DNA"/>
</dbReference>
<dbReference type="AlphaFoldDB" id="A0A3D8PQ03"/>
<dbReference type="Pfam" id="PF10026">
    <property type="entry name" value="DUF2268"/>
    <property type="match status" value="1"/>
</dbReference>
<protein>
    <recommendedName>
        <fullName evidence="1">DUF2268 domain-containing protein</fullName>
    </recommendedName>
</protein>
<dbReference type="RefSeq" id="WP_115773391.1">
    <property type="nucleotide sequence ID" value="NZ_PIOC01000017.1"/>
</dbReference>
<accession>A0A3D8PQ03</accession>
<proteinExistence type="predicted"/>
<name>A0A3D8PQ03_9BACI</name>
<evidence type="ECO:0000313" key="2">
    <source>
        <dbReference type="EMBL" id="RDW18210.1"/>
    </source>
</evidence>
<dbReference type="OrthoDB" id="1437293at2"/>
<evidence type="ECO:0000259" key="1">
    <source>
        <dbReference type="Pfam" id="PF10026"/>
    </source>
</evidence>
<keyword evidence="3" id="KW-1185">Reference proteome</keyword>
<organism evidence="2 3">
    <name type="scientific">Oceanobacillus arenosus</name>
    <dbReference type="NCBI Taxonomy" id="1229153"/>
    <lineage>
        <taxon>Bacteria</taxon>
        <taxon>Bacillati</taxon>
        <taxon>Bacillota</taxon>
        <taxon>Bacilli</taxon>
        <taxon>Bacillales</taxon>
        <taxon>Bacillaceae</taxon>
        <taxon>Oceanobacillus</taxon>
    </lineage>
</organism>
<dbReference type="Proteomes" id="UP000257143">
    <property type="component" value="Unassembled WGS sequence"/>
</dbReference>
<comment type="caution">
    <text evidence="2">The sequence shown here is derived from an EMBL/GenBank/DDBJ whole genome shotgun (WGS) entry which is preliminary data.</text>
</comment>
<gene>
    <name evidence="2" type="ORF">CWR48_11525</name>
</gene>
<feature type="domain" description="DUF2268" evidence="1">
    <location>
        <begin position="2"/>
        <end position="123"/>
    </location>
</feature>
<dbReference type="InterPro" id="IPR018728">
    <property type="entry name" value="DUF2268"/>
</dbReference>